<gene>
    <name evidence="2" type="ORF">METBISCDRAFT_24952</name>
</gene>
<keyword evidence="3" id="KW-1185">Reference proteome</keyword>
<dbReference type="AlphaFoldDB" id="A0A4V1J2H6"/>
<proteinExistence type="predicted"/>
<dbReference type="CDD" id="cd00038">
    <property type="entry name" value="CAP_ED"/>
    <property type="match status" value="1"/>
</dbReference>
<reference evidence="3" key="1">
    <citation type="journal article" date="2018" name="Nat. Microbiol.">
        <title>Leveraging single-cell genomics to expand the fungal tree of life.</title>
        <authorList>
            <person name="Ahrendt S.R."/>
            <person name="Quandt C.A."/>
            <person name="Ciobanu D."/>
            <person name="Clum A."/>
            <person name="Salamov A."/>
            <person name="Andreopoulos B."/>
            <person name="Cheng J.F."/>
            <person name="Woyke T."/>
            <person name="Pelin A."/>
            <person name="Henrissat B."/>
            <person name="Reynolds N.K."/>
            <person name="Benny G.L."/>
            <person name="Smith M.E."/>
            <person name="James T.Y."/>
            <person name="Grigoriev I.V."/>
        </authorList>
    </citation>
    <scope>NUCLEOTIDE SEQUENCE [LARGE SCALE GENOMIC DNA]</scope>
    <source>
        <strain evidence="3">Baker2002</strain>
    </source>
</reference>
<organism evidence="2 3">
    <name type="scientific">Metschnikowia bicuspidata</name>
    <dbReference type="NCBI Taxonomy" id="27322"/>
    <lineage>
        <taxon>Eukaryota</taxon>
        <taxon>Fungi</taxon>
        <taxon>Dikarya</taxon>
        <taxon>Ascomycota</taxon>
        <taxon>Saccharomycotina</taxon>
        <taxon>Pichiomycetes</taxon>
        <taxon>Metschnikowiaceae</taxon>
        <taxon>Metschnikowia</taxon>
    </lineage>
</organism>
<name>A0A4V1J2H6_9ASCO</name>
<dbReference type="OrthoDB" id="4205335at2759"/>
<protein>
    <submittedName>
        <fullName evidence="2">Camp-binding domain-like protein</fullName>
    </submittedName>
</protein>
<dbReference type="Proteomes" id="UP000268321">
    <property type="component" value="Unassembled WGS sequence"/>
</dbReference>
<dbReference type="InterPro" id="IPR000595">
    <property type="entry name" value="cNMP-bd_dom"/>
</dbReference>
<feature type="non-terminal residue" evidence="2">
    <location>
        <position position="212"/>
    </location>
</feature>
<feature type="non-terminal residue" evidence="2">
    <location>
        <position position="1"/>
    </location>
</feature>
<dbReference type="PROSITE" id="PS50042">
    <property type="entry name" value="CNMP_BINDING_3"/>
    <property type="match status" value="1"/>
</dbReference>
<accession>A0A4V1J2H6</accession>
<dbReference type="SUPFAM" id="SSF51206">
    <property type="entry name" value="cAMP-binding domain-like"/>
    <property type="match status" value="1"/>
</dbReference>
<dbReference type="InterPro" id="IPR014710">
    <property type="entry name" value="RmlC-like_jellyroll"/>
</dbReference>
<evidence type="ECO:0000313" key="3">
    <source>
        <dbReference type="Proteomes" id="UP000268321"/>
    </source>
</evidence>
<dbReference type="SMART" id="SM00100">
    <property type="entry name" value="cNMP"/>
    <property type="match status" value="1"/>
</dbReference>
<feature type="domain" description="Cyclic nucleotide-binding" evidence="1">
    <location>
        <begin position="30"/>
        <end position="175"/>
    </location>
</feature>
<evidence type="ECO:0000313" key="2">
    <source>
        <dbReference type="EMBL" id="RKP28589.1"/>
    </source>
</evidence>
<sequence length="212" mass="23607">RGAVVAYVLRKDFVNVLDKFYMLQLPIAAKLKRLLPPLIRTIDFALEWCNIASGALLASQGDRANGFHIVISGRFRVVRHNRLENSDDEQANGNLIDRSNSAPDEHKTKEWEVLGEYGHGQSIGEVEVLTAARRSSSLIAVRDSETARIPRTLFEMLLLLNPAIMVKLSRIVAQRVLESKNRDVLVGSVSAPTSLRASEFNADYKTITILPT</sequence>
<dbReference type="Gene3D" id="2.60.120.10">
    <property type="entry name" value="Jelly Rolls"/>
    <property type="match status" value="1"/>
</dbReference>
<evidence type="ECO:0000259" key="1">
    <source>
        <dbReference type="PROSITE" id="PS50042"/>
    </source>
</evidence>
<dbReference type="EMBL" id="ML004808">
    <property type="protein sequence ID" value="RKP28589.1"/>
    <property type="molecule type" value="Genomic_DNA"/>
</dbReference>
<dbReference type="InterPro" id="IPR018490">
    <property type="entry name" value="cNMP-bd_dom_sf"/>
</dbReference>